<organism evidence="1 2">
    <name type="scientific">Sitophilus oryzae</name>
    <name type="common">Rice weevil</name>
    <name type="synonym">Curculio oryzae</name>
    <dbReference type="NCBI Taxonomy" id="7048"/>
    <lineage>
        <taxon>Eukaryota</taxon>
        <taxon>Metazoa</taxon>
        <taxon>Ecdysozoa</taxon>
        <taxon>Arthropoda</taxon>
        <taxon>Hexapoda</taxon>
        <taxon>Insecta</taxon>
        <taxon>Pterygota</taxon>
        <taxon>Neoptera</taxon>
        <taxon>Endopterygota</taxon>
        <taxon>Coleoptera</taxon>
        <taxon>Polyphaga</taxon>
        <taxon>Cucujiformia</taxon>
        <taxon>Curculionidae</taxon>
        <taxon>Dryophthorinae</taxon>
        <taxon>Sitophilus</taxon>
    </lineage>
</organism>
<protein>
    <submittedName>
        <fullName evidence="2">Uncharacterized protein LOC115877330</fullName>
    </submittedName>
</protein>
<dbReference type="InParanoid" id="A0A6J2XDW6"/>
<sequence>MAIIEYLGRPLSSFNPGPHKFTIRLWIYDINLEKVDSYKYLGVNISSTGEQETEIIEKIGNTSRLYQAIKNSFLNKKEISRAVKMSVYKTVFIPTLIFGCESWVLTKRLKSKIQRMEMLYLRRVLGVTRKDRLRNSFIREKLKVYSILNKIEQGQLRWYGHLIRMNNDIPVKGVWEAKMQGKRPRGRPTKTWNDIIEKIVQDKGLTLTEAKSLA</sequence>
<dbReference type="AlphaFoldDB" id="A0A6J2XDW6"/>
<keyword evidence="1" id="KW-1185">Reference proteome</keyword>
<dbReference type="OrthoDB" id="1293503at2759"/>
<reference evidence="2" key="1">
    <citation type="submission" date="2025-08" db="UniProtKB">
        <authorList>
            <consortium name="RefSeq"/>
        </authorList>
    </citation>
    <scope>IDENTIFICATION</scope>
    <source>
        <tissue evidence="2">Gonads</tissue>
    </source>
</reference>
<name>A0A6J2XDW6_SITOR</name>
<gene>
    <name evidence="2" type="primary">LOC115877330</name>
</gene>
<dbReference type="RefSeq" id="XP_030749336.1">
    <property type="nucleotide sequence ID" value="XM_030893476.1"/>
</dbReference>
<proteinExistence type="predicted"/>
<dbReference type="PANTHER" id="PTHR47027">
    <property type="entry name" value="REVERSE TRANSCRIPTASE DOMAIN-CONTAINING PROTEIN"/>
    <property type="match status" value="1"/>
</dbReference>
<evidence type="ECO:0000313" key="1">
    <source>
        <dbReference type="Proteomes" id="UP000504635"/>
    </source>
</evidence>
<accession>A0A6J2XDW6</accession>
<dbReference type="KEGG" id="soy:115877330"/>
<evidence type="ECO:0000313" key="2">
    <source>
        <dbReference type="RefSeq" id="XP_030749336.1"/>
    </source>
</evidence>
<dbReference type="PANTHER" id="PTHR47027:SF30">
    <property type="entry name" value="THAP-TYPE DOMAIN-CONTAINING PROTEIN"/>
    <property type="match status" value="1"/>
</dbReference>
<dbReference type="GeneID" id="115877330"/>
<dbReference type="Proteomes" id="UP000504635">
    <property type="component" value="Unplaced"/>
</dbReference>